<keyword evidence="1" id="KW-0732">Signal</keyword>
<feature type="signal peptide" evidence="1">
    <location>
        <begin position="1"/>
        <end position="21"/>
    </location>
</feature>
<organism evidence="3 4">
    <name type="scientific">Candidatus Dactylopiibacterium carminicum</name>
    <dbReference type="NCBI Taxonomy" id="857335"/>
    <lineage>
        <taxon>Bacteria</taxon>
        <taxon>Pseudomonadati</taxon>
        <taxon>Pseudomonadota</taxon>
        <taxon>Betaproteobacteria</taxon>
        <taxon>Rhodocyclales</taxon>
        <taxon>Rhodocyclaceae</taxon>
        <taxon>Candidatus Dactylopiibacterium</taxon>
    </lineage>
</organism>
<reference evidence="2 5" key="1">
    <citation type="submission" date="2016-08" db="EMBL/GenBank/DDBJ databases">
        <title>Candidatus Dactylopiibacterium carminicum genome sequence.</title>
        <authorList>
            <person name="Ramirez-Puebla S.T."/>
            <person name="Ormeno-Orrillo E."/>
            <person name="Vera-Ponce De Leon A."/>
            <person name="Luis L."/>
            <person name="Sanchez-Flores A."/>
            <person name="Monica R."/>
            <person name="Martinez-Romero E."/>
        </authorList>
    </citation>
    <scope>NUCLEOTIDE SEQUENCE [LARGE SCALE GENOMIC DNA]</scope>
    <source>
        <strain evidence="2">END1</strain>
    </source>
</reference>
<evidence type="ECO:0000313" key="2">
    <source>
        <dbReference type="EMBL" id="KAF7600643.1"/>
    </source>
</evidence>
<reference evidence="3 4" key="2">
    <citation type="submission" date="2017-07" db="EMBL/GenBank/DDBJ databases">
        <title>Candidatus Dactylopiibacterium carminicum, a nitrogen-fixing symbiont of the cochineal insect Dactylopius coccus and Dactylopius opuntiae (Hemiptera: Coccoidea: Dactylopiidae).</title>
        <authorList>
            <person name="Vera A."/>
        </authorList>
    </citation>
    <scope>NUCLEOTIDE SEQUENCE [LARGE SCALE GENOMIC DNA]</scope>
    <source>
        <strain evidence="3 4">NFDCM</strain>
    </source>
</reference>
<gene>
    <name evidence="2" type="ORF">BGI27_01805</name>
    <name evidence="3" type="ORF">CGU29_01365</name>
</gene>
<dbReference type="AlphaFoldDB" id="A0A272EYE0"/>
<evidence type="ECO:0000256" key="1">
    <source>
        <dbReference type="SAM" id="SignalP"/>
    </source>
</evidence>
<dbReference type="EMBL" id="MDUX01000003">
    <property type="protein sequence ID" value="KAF7600643.1"/>
    <property type="molecule type" value="Genomic_DNA"/>
</dbReference>
<protein>
    <submittedName>
        <fullName evidence="3">Uncharacterized protein</fullName>
    </submittedName>
</protein>
<dbReference type="RefSeq" id="WP_095523211.1">
    <property type="nucleotide sequence ID" value="NZ_MDUX01000003.1"/>
</dbReference>
<accession>A0A272EYE0</accession>
<name>A0A272EYE0_9RHOO</name>
<dbReference type="Proteomes" id="UP000216107">
    <property type="component" value="Unassembled WGS sequence"/>
</dbReference>
<evidence type="ECO:0000313" key="5">
    <source>
        <dbReference type="Proteomes" id="UP000623509"/>
    </source>
</evidence>
<dbReference type="Proteomes" id="UP000623509">
    <property type="component" value="Unassembled WGS sequence"/>
</dbReference>
<comment type="caution">
    <text evidence="3">The sequence shown here is derived from an EMBL/GenBank/DDBJ whole genome shotgun (WGS) entry which is preliminary data.</text>
</comment>
<feature type="chain" id="PRO_5012086221" evidence="1">
    <location>
        <begin position="22"/>
        <end position="150"/>
    </location>
</feature>
<evidence type="ECO:0000313" key="3">
    <source>
        <dbReference type="EMBL" id="PAS95123.1"/>
    </source>
</evidence>
<sequence>MSIPRLATLCLVLLFNIGVQASPATDALSNCLTDHTTGKDRKDLARWIFVAMSAHPEIAAITKSNAADIEATQRTMGELFTRLIAEQCPAQMNAVAQAEGVQGIKLAFEHLGKVAMQELTTNPEVNAAIGGFQRYLDQEKINRALRSGLK</sequence>
<dbReference type="EMBL" id="NMRN01000002">
    <property type="protein sequence ID" value="PAS95123.1"/>
    <property type="molecule type" value="Genomic_DNA"/>
</dbReference>
<evidence type="ECO:0000313" key="4">
    <source>
        <dbReference type="Proteomes" id="UP000216107"/>
    </source>
</evidence>
<dbReference type="OrthoDB" id="5508986at2"/>
<proteinExistence type="predicted"/>
<keyword evidence="5" id="KW-1185">Reference proteome</keyword>